<proteinExistence type="predicted"/>
<evidence type="ECO:0000313" key="3">
    <source>
        <dbReference type="Proteomes" id="UP000775872"/>
    </source>
</evidence>
<evidence type="ECO:0000256" key="1">
    <source>
        <dbReference type="SAM" id="MobiDB-lite"/>
    </source>
</evidence>
<evidence type="ECO:0000313" key="2">
    <source>
        <dbReference type="EMBL" id="CAH0055467.1"/>
    </source>
</evidence>
<protein>
    <submittedName>
        <fullName evidence="2">Uncharacterized protein</fullName>
    </submittedName>
</protein>
<accession>A0A9N9ZH91</accession>
<sequence length="466" mass="51359">MPLNKDPPATLDDQLISDEATTQENSPRRPSPQKPQVFDTTTNNDLSREPTSRSKPPPTPVHHESLRIPGQSAVVSWFNQQRQETILSHDVASAFIQHDVKPKNTAFFRLRVKVGQTSRRTPKHVYLFIPPEHIQSLSLHDETETPQAGSKTKAAIRRAVGTAGVSCLSFEMRKPCLLVSPKDLDHSPQSNEHHQSSHFVNMLDTVKQLSSQRTFVVYLPRTTIPNGPLLSLCQAVSSPGLLASDPTLNDINGLYGGRGGVIIGQGSNDNAIPSVLRFEPQDGPTDEGLPPAYEHTGPAPPPVFTTLNKGQPRQAGNKRRRTASSEIPTPATSSKCPAVAVEPSSTTLDMIMARMEQGFGQINTRLTDIELRIGGIESRLTQLESQSSNCPQDENIDDLRYDLEKQIGELREEAEDLLENRVEEGIADAKRELTDYVEDQVDGAKGDIMRKLAESSVQCSVNFDFR</sequence>
<dbReference type="Proteomes" id="UP000775872">
    <property type="component" value="Unassembled WGS sequence"/>
</dbReference>
<feature type="region of interest" description="Disordered" evidence="1">
    <location>
        <begin position="1"/>
        <end position="65"/>
    </location>
</feature>
<name>A0A9N9ZH91_9HYPO</name>
<reference evidence="3" key="1">
    <citation type="submission" date="2019-06" db="EMBL/GenBank/DDBJ databases">
        <authorList>
            <person name="Broberg M."/>
        </authorList>
    </citation>
    <scope>NUCLEOTIDE SEQUENCE [LARGE SCALE GENOMIC DNA]</scope>
</reference>
<keyword evidence="3" id="KW-1185">Reference proteome</keyword>
<dbReference type="AlphaFoldDB" id="A0A9N9ZH91"/>
<reference evidence="2 3" key="2">
    <citation type="submission" date="2021-10" db="EMBL/GenBank/DDBJ databases">
        <authorList>
            <person name="Piombo E."/>
        </authorList>
    </citation>
    <scope>NUCLEOTIDE SEQUENCE [LARGE SCALE GENOMIC DNA]</scope>
</reference>
<dbReference type="OrthoDB" id="47007at2759"/>
<feature type="compositionally biased region" description="Polar residues" evidence="1">
    <location>
        <begin position="324"/>
        <end position="335"/>
    </location>
</feature>
<gene>
    <name evidence="2" type="ORF">CSOL1703_00017570</name>
</gene>
<organism evidence="2 3">
    <name type="scientific">Clonostachys solani</name>
    <dbReference type="NCBI Taxonomy" id="160281"/>
    <lineage>
        <taxon>Eukaryota</taxon>
        <taxon>Fungi</taxon>
        <taxon>Dikarya</taxon>
        <taxon>Ascomycota</taxon>
        <taxon>Pezizomycotina</taxon>
        <taxon>Sordariomycetes</taxon>
        <taxon>Hypocreomycetidae</taxon>
        <taxon>Hypocreales</taxon>
        <taxon>Bionectriaceae</taxon>
        <taxon>Clonostachys</taxon>
    </lineage>
</organism>
<comment type="caution">
    <text evidence="2">The sequence shown here is derived from an EMBL/GenBank/DDBJ whole genome shotgun (WGS) entry which is preliminary data.</text>
</comment>
<feature type="region of interest" description="Disordered" evidence="1">
    <location>
        <begin position="279"/>
        <end position="339"/>
    </location>
</feature>
<dbReference type="EMBL" id="CABFOC020000057">
    <property type="protein sequence ID" value="CAH0055467.1"/>
    <property type="molecule type" value="Genomic_DNA"/>
</dbReference>